<proteinExistence type="predicted"/>
<dbReference type="InterPro" id="IPR002938">
    <property type="entry name" value="FAD-bd"/>
</dbReference>
<sequence>MVTNVLISGASIAGPALAHCLRRYGFAVTVVERAPALRPGGQAVDLRGVSKEAVRRMGLEVQVRAARTNTRGMSIVDRNNKRIGEMRADMLGGDGLIAEIEILRGDISEVFYRATEGEVEYLFGDQITAIHETGECVEVTFASGAVRTFDIVVGADGLHSGVRALVFGPESEFLRDLGRLGAFFTVPNRLDLDNWMLVYSEPKCSATLRSVRDNQAAMATVSIPGTRADYDYRDTAGQKALLRQELSHVGWEVPWLLEQLDGADDFYFDSSSQVEMDTWSRGRVVLLGDAAFCSSPSSGQGTSLAVVGAYILAGELAAAGGDHRAAFTAYERRMRPWVAANQKMGRDNIKRFAADNRFELWLQNQILRALPYLPGKKLMLRGMFKVIDGIELPDYPGLTVGA</sequence>
<reference evidence="2" key="1">
    <citation type="submission" date="2023-03" db="EMBL/GenBank/DDBJ databases">
        <title>Draft genome sequence of a Mycolicibacterium mageritense strain H4_3_1 isolated from a hybrid biological-inorganic system reactor.</title>
        <authorList>
            <person name="Feng X."/>
            <person name="Kazama D."/>
            <person name="Sato K."/>
            <person name="Kobayashi H."/>
        </authorList>
    </citation>
    <scope>NUCLEOTIDE SEQUENCE</scope>
    <source>
        <strain evidence="2">H4_3_1</strain>
    </source>
</reference>
<dbReference type="Pfam" id="PF01494">
    <property type="entry name" value="FAD_binding_3"/>
    <property type="match status" value="1"/>
</dbReference>
<name>A0AAI8TTY6_MYCME</name>
<evidence type="ECO:0000313" key="2">
    <source>
        <dbReference type="EMBL" id="BDY28718.1"/>
    </source>
</evidence>
<dbReference type="RefSeq" id="WP_286215270.1">
    <property type="nucleotide sequence ID" value="NZ_AP027452.1"/>
</dbReference>
<dbReference type="InterPro" id="IPR036188">
    <property type="entry name" value="FAD/NAD-bd_sf"/>
</dbReference>
<dbReference type="EMBL" id="AP027452">
    <property type="protein sequence ID" value="BDY28718.1"/>
    <property type="molecule type" value="Genomic_DNA"/>
</dbReference>
<feature type="domain" description="FAD-binding" evidence="1">
    <location>
        <begin position="3"/>
        <end position="338"/>
    </location>
</feature>
<protein>
    <recommendedName>
        <fullName evidence="1">FAD-binding domain-containing protein</fullName>
    </recommendedName>
</protein>
<dbReference type="GO" id="GO:0071949">
    <property type="term" value="F:FAD binding"/>
    <property type="evidence" value="ECO:0007669"/>
    <property type="project" value="InterPro"/>
</dbReference>
<dbReference type="Gene3D" id="3.50.50.60">
    <property type="entry name" value="FAD/NAD(P)-binding domain"/>
    <property type="match status" value="1"/>
</dbReference>
<dbReference type="AlphaFoldDB" id="A0AAI8TTY6"/>
<dbReference type="Proteomes" id="UP001241092">
    <property type="component" value="Chromosome"/>
</dbReference>
<evidence type="ECO:0000259" key="1">
    <source>
        <dbReference type="Pfam" id="PF01494"/>
    </source>
</evidence>
<evidence type="ECO:0000313" key="3">
    <source>
        <dbReference type="Proteomes" id="UP001241092"/>
    </source>
</evidence>
<accession>A0AAI8TTY6</accession>
<dbReference type="InterPro" id="IPR051704">
    <property type="entry name" value="FAD_aromatic-hydroxylase"/>
</dbReference>
<dbReference type="PANTHER" id="PTHR46865:SF2">
    <property type="entry name" value="MONOOXYGENASE"/>
    <property type="match status" value="1"/>
</dbReference>
<organism evidence="2 3">
    <name type="scientific">Mycolicibacterium mageritense</name>
    <name type="common">Mycobacterium mageritense</name>
    <dbReference type="NCBI Taxonomy" id="53462"/>
    <lineage>
        <taxon>Bacteria</taxon>
        <taxon>Bacillati</taxon>
        <taxon>Actinomycetota</taxon>
        <taxon>Actinomycetes</taxon>
        <taxon>Mycobacteriales</taxon>
        <taxon>Mycobacteriaceae</taxon>
        <taxon>Mycolicibacterium</taxon>
    </lineage>
</organism>
<dbReference type="PANTHER" id="PTHR46865">
    <property type="entry name" value="OXIDOREDUCTASE-RELATED"/>
    <property type="match status" value="1"/>
</dbReference>
<dbReference type="Gene3D" id="3.30.9.10">
    <property type="entry name" value="D-Amino Acid Oxidase, subunit A, domain 2"/>
    <property type="match status" value="1"/>
</dbReference>
<dbReference type="PRINTS" id="PR00420">
    <property type="entry name" value="RNGMNOXGNASE"/>
</dbReference>
<dbReference type="SUPFAM" id="SSF51905">
    <property type="entry name" value="FAD/NAD(P)-binding domain"/>
    <property type="match status" value="1"/>
</dbReference>
<gene>
    <name evidence="2" type="ORF">hbim_02653</name>
</gene>